<dbReference type="Pfam" id="PF04542">
    <property type="entry name" value="Sigma70_r2"/>
    <property type="match status" value="1"/>
</dbReference>
<protein>
    <submittedName>
        <fullName evidence="8">RNA polymerase subunit sigma-24</fullName>
    </submittedName>
</protein>
<dbReference type="InterPro" id="IPR013325">
    <property type="entry name" value="RNA_pol_sigma_r2"/>
</dbReference>
<accession>A0A810N4X9</accession>
<keyword evidence="4" id="KW-0238">DNA-binding</keyword>
<dbReference type="Pfam" id="PF08281">
    <property type="entry name" value="Sigma70_r4_2"/>
    <property type="match status" value="1"/>
</dbReference>
<dbReference type="InterPro" id="IPR014284">
    <property type="entry name" value="RNA_pol_sigma-70_dom"/>
</dbReference>
<keyword evidence="3" id="KW-0731">Sigma factor</keyword>
<dbReference type="PANTHER" id="PTHR43133">
    <property type="entry name" value="RNA POLYMERASE ECF-TYPE SIGMA FACTO"/>
    <property type="match status" value="1"/>
</dbReference>
<dbReference type="SUPFAM" id="SSF88946">
    <property type="entry name" value="Sigma2 domain of RNA polymerase sigma factors"/>
    <property type="match status" value="1"/>
</dbReference>
<dbReference type="GO" id="GO:0016987">
    <property type="term" value="F:sigma factor activity"/>
    <property type="evidence" value="ECO:0007669"/>
    <property type="project" value="UniProtKB-KW"/>
</dbReference>
<dbReference type="EMBL" id="AP023359">
    <property type="protein sequence ID" value="BCJ68552.1"/>
    <property type="molecule type" value="Genomic_DNA"/>
</dbReference>
<dbReference type="InterPro" id="IPR013324">
    <property type="entry name" value="RNA_pol_sigma_r3/r4-like"/>
</dbReference>
<evidence type="ECO:0000256" key="2">
    <source>
        <dbReference type="ARBA" id="ARBA00023015"/>
    </source>
</evidence>
<sequence length="170" mass="19545">MRKPRVERERKDFADFYQRFRDNCLRAVLAGTGDRALAEDLVAEAFARAWASWPRVRQHPAPAAWVVRTALNIRVSWWRRRRREVALDGHDRAYLIEDDVGTSDALLAAVRRLPRRQREVVVLRIWLDLDTRSVAAALDISPQTVAVHLSRATATLRAQLASAVREEIRS</sequence>
<dbReference type="GO" id="GO:0006352">
    <property type="term" value="P:DNA-templated transcription initiation"/>
    <property type="evidence" value="ECO:0007669"/>
    <property type="project" value="InterPro"/>
</dbReference>
<reference evidence="8" key="1">
    <citation type="submission" date="2020-08" db="EMBL/GenBank/DDBJ databases">
        <title>Whole genome shotgun sequence of Polymorphospora rubra NBRC 101157.</title>
        <authorList>
            <person name="Komaki H."/>
            <person name="Tamura T."/>
        </authorList>
    </citation>
    <scope>NUCLEOTIDE SEQUENCE</scope>
    <source>
        <strain evidence="8">NBRC 101157</strain>
    </source>
</reference>
<dbReference type="RefSeq" id="WP_212817770.1">
    <property type="nucleotide sequence ID" value="NZ_AP023359.1"/>
</dbReference>
<dbReference type="InterPro" id="IPR013249">
    <property type="entry name" value="RNA_pol_sigma70_r4_t2"/>
</dbReference>
<organism evidence="8 9">
    <name type="scientific">Polymorphospora rubra</name>
    <dbReference type="NCBI Taxonomy" id="338584"/>
    <lineage>
        <taxon>Bacteria</taxon>
        <taxon>Bacillati</taxon>
        <taxon>Actinomycetota</taxon>
        <taxon>Actinomycetes</taxon>
        <taxon>Micromonosporales</taxon>
        <taxon>Micromonosporaceae</taxon>
        <taxon>Polymorphospora</taxon>
    </lineage>
</organism>
<dbReference type="Proteomes" id="UP000680866">
    <property type="component" value="Chromosome"/>
</dbReference>
<evidence type="ECO:0000256" key="3">
    <source>
        <dbReference type="ARBA" id="ARBA00023082"/>
    </source>
</evidence>
<proteinExistence type="inferred from homology"/>
<keyword evidence="2" id="KW-0805">Transcription regulation</keyword>
<evidence type="ECO:0000259" key="6">
    <source>
        <dbReference type="Pfam" id="PF04542"/>
    </source>
</evidence>
<keyword evidence="5" id="KW-0804">Transcription</keyword>
<comment type="similarity">
    <text evidence="1">Belongs to the sigma-70 factor family. ECF subfamily.</text>
</comment>
<dbReference type="AlphaFoldDB" id="A0A810N4X9"/>
<evidence type="ECO:0000256" key="1">
    <source>
        <dbReference type="ARBA" id="ARBA00010641"/>
    </source>
</evidence>
<dbReference type="InterPro" id="IPR007627">
    <property type="entry name" value="RNA_pol_sigma70_r2"/>
</dbReference>
<evidence type="ECO:0000313" key="9">
    <source>
        <dbReference type="Proteomes" id="UP000680866"/>
    </source>
</evidence>
<evidence type="ECO:0000313" key="8">
    <source>
        <dbReference type="EMBL" id="BCJ68552.1"/>
    </source>
</evidence>
<evidence type="ECO:0000256" key="5">
    <source>
        <dbReference type="ARBA" id="ARBA00023163"/>
    </source>
</evidence>
<keyword evidence="9" id="KW-1185">Reference proteome</keyword>
<feature type="domain" description="RNA polymerase sigma-70 region 2" evidence="6">
    <location>
        <begin position="17"/>
        <end position="83"/>
    </location>
</feature>
<dbReference type="KEGG" id="pry:Prubr_55730"/>
<dbReference type="GO" id="GO:0003677">
    <property type="term" value="F:DNA binding"/>
    <property type="evidence" value="ECO:0007669"/>
    <property type="project" value="UniProtKB-KW"/>
</dbReference>
<dbReference type="PANTHER" id="PTHR43133:SF50">
    <property type="entry name" value="ECF RNA POLYMERASE SIGMA FACTOR SIGM"/>
    <property type="match status" value="1"/>
</dbReference>
<gene>
    <name evidence="8" type="ORF">Prubr_55730</name>
</gene>
<name>A0A810N4X9_9ACTN</name>
<evidence type="ECO:0000256" key="4">
    <source>
        <dbReference type="ARBA" id="ARBA00023125"/>
    </source>
</evidence>
<evidence type="ECO:0000259" key="7">
    <source>
        <dbReference type="Pfam" id="PF08281"/>
    </source>
</evidence>
<dbReference type="NCBIfam" id="TIGR02937">
    <property type="entry name" value="sigma70-ECF"/>
    <property type="match status" value="1"/>
</dbReference>
<dbReference type="Gene3D" id="1.10.1740.10">
    <property type="match status" value="1"/>
</dbReference>
<dbReference type="InterPro" id="IPR039425">
    <property type="entry name" value="RNA_pol_sigma-70-like"/>
</dbReference>
<dbReference type="Gene3D" id="1.10.10.10">
    <property type="entry name" value="Winged helix-like DNA-binding domain superfamily/Winged helix DNA-binding domain"/>
    <property type="match status" value="1"/>
</dbReference>
<feature type="domain" description="RNA polymerase sigma factor 70 region 4 type 2" evidence="7">
    <location>
        <begin position="104"/>
        <end position="154"/>
    </location>
</feature>
<dbReference type="InterPro" id="IPR036388">
    <property type="entry name" value="WH-like_DNA-bd_sf"/>
</dbReference>
<dbReference type="SUPFAM" id="SSF88659">
    <property type="entry name" value="Sigma3 and sigma4 domains of RNA polymerase sigma factors"/>
    <property type="match status" value="1"/>
</dbReference>